<dbReference type="Pfam" id="PF12044">
    <property type="entry name" value="Metallopep"/>
    <property type="match status" value="1"/>
</dbReference>
<gene>
    <name evidence="2" type="ORF">OHK93_000172</name>
</gene>
<comment type="caution">
    <text evidence="2">The sequence shown here is derived from an EMBL/GenBank/DDBJ whole genome shotgun (WGS) entry which is preliminary data.</text>
</comment>
<keyword evidence="3" id="KW-1185">Reference proteome</keyword>
<evidence type="ECO:0000256" key="1">
    <source>
        <dbReference type="SAM" id="MobiDB-lite"/>
    </source>
</evidence>
<dbReference type="EMBL" id="JAPUFD010000001">
    <property type="protein sequence ID" value="MDI1485038.1"/>
    <property type="molecule type" value="Genomic_DNA"/>
</dbReference>
<dbReference type="InterPro" id="IPR053002">
    <property type="entry name" value="Metalloproteinase_M10B"/>
</dbReference>
<proteinExistence type="predicted"/>
<feature type="compositionally biased region" description="Polar residues" evidence="1">
    <location>
        <begin position="36"/>
        <end position="79"/>
    </location>
</feature>
<dbReference type="AlphaFoldDB" id="A0AA43QEE4"/>
<evidence type="ECO:0000313" key="2">
    <source>
        <dbReference type="EMBL" id="MDI1485038.1"/>
    </source>
</evidence>
<dbReference type="InterPro" id="IPR021917">
    <property type="entry name" value="Unchr_Zn-peptidase-like"/>
</dbReference>
<protein>
    <submittedName>
        <fullName evidence="2">Uncharacterized protein</fullName>
    </submittedName>
</protein>
<accession>A0AA43QEE4</accession>
<evidence type="ECO:0000313" key="3">
    <source>
        <dbReference type="Proteomes" id="UP001161017"/>
    </source>
</evidence>
<dbReference type="GO" id="GO:0005737">
    <property type="term" value="C:cytoplasm"/>
    <property type="evidence" value="ECO:0007669"/>
    <property type="project" value="TreeGrafter"/>
</dbReference>
<dbReference type="PANTHER" id="PTHR21054:SF2">
    <property type="entry name" value="MIP04191P"/>
    <property type="match status" value="1"/>
</dbReference>
<organism evidence="2 3">
    <name type="scientific">Ramalina farinacea</name>
    <dbReference type="NCBI Taxonomy" id="258253"/>
    <lineage>
        <taxon>Eukaryota</taxon>
        <taxon>Fungi</taxon>
        <taxon>Dikarya</taxon>
        <taxon>Ascomycota</taxon>
        <taxon>Pezizomycotina</taxon>
        <taxon>Lecanoromycetes</taxon>
        <taxon>OSLEUM clade</taxon>
        <taxon>Lecanoromycetidae</taxon>
        <taxon>Lecanorales</taxon>
        <taxon>Lecanorineae</taxon>
        <taxon>Ramalinaceae</taxon>
        <taxon>Ramalina</taxon>
    </lineage>
</organism>
<dbReference type="Proteomes" id="UP001161017">
    <property type="component" value="Unassembled WGS sequence"/>
</dbReference>
<sequence>MPFFKDLRRKKTVSKIEKSFEESNSSESNGTGPLRNKSSSTLNSVNNGTSTPASSVQPNQSTPNLPNLTTSKSTGAITTLQQRPVALTSVGNRSSFMGLNTPSINGTLPPKAHVSTYAPRVLSVSDNSWVHQNVLLVYGHIGEPGEKALDGHVTVCHHHDNFPATSWPVSESYFKALVHLTPGPNRLRFDFSSPRLTSNQSSLPNHCSWMTINLLPLVNSPPLQLAILLAKDSPGLFDAVPERKQREGNDLELAIKKFRMAAYLWQAFTGEQMYRQGFGRRCFRFEEDWQTGSLTFRDKDMGTMRNEAKIHIIRSQKTVRELRALSSNVSHGNHDQGADLLATVLEDVQGFFKPRQGQKLFVSTLLLDTHWDTLTRSITGHAAISGGADNVNLALFGSQALQSYPACIEEVVPAFMDCTRTDVNFIANEHGESGSYWEAANMGIGAHLRETGRMLGLPLQESGIMGRDWRLNRTFVCREPFSTTHKSPGIRLILPKDECGWHRLDTLRFKYHPCFQLPTDAPLKPDESIQIWPTDGGKIIVTASTGIAFVEIYADDDEVCRAWIEYGNGDVQAAMPPRQVVLTEDEIRDRLTHIKKPRNIRIVITSASLGRSVVENVGHLFKAKSHIVKLPNGKSGFQGCKLGSSQQPGSQPQQIILETAHVQTKLLTSMKVYHGAGIDGLEFLYEDSTNQLFGSRGAKAEEFTFGRHSFDMATFYSLTVSRYKAGRDSIWVLRPSKLLDRRSRDIDEFGKAFRRLWKSYGRFRVRHPFSPPLVRFQTFNLSTYEGHG</sequence>
<feature type="region of interest" description="Disordered" evidence="1">
    <location>
        <begin position="1"/>
        <end position="79"/>
    </location>
</feature>
<name>A0AA43QEE4_9LECA</name>
<dbReference type="PANTHER" id="PTHR21054">
    <property type="entry name" value="ZINC METALLOPROTEINASE-RELATED"/>
    <property type="match status" value="1"/>
</dbReference>
<reference evidence="2" key="1">
    <citation type="journal article" date="2023" name="Genome Biol. Evol.">
        <title>First Whole Genome Sequence and Flow Cytometry Genome Size Data for the Lichen-Forming Fungus Ramalina farinacea (Ascomycota).</title>
        <authorList>
            <person name="Llewellyn T."/>
            <person name="Mian S."/>
            <person name="Hill R."/>
            <person name="Leitch I.J."/>
            <person name="Gaya E."/>
        </authorList>
    </citation>
    <scope>NUCLEOTIDE SEQUENCE</scope>
    <source>
        <strain evidence="2">LIQ254RAFAR</strain>
    </source>
</reference>